<dbReference type="AlphaFoldDB" id="A0AAV6KL14"/>
<accession>A0AAV6KL14</accession>
<name>A0AAV6KL14_9ERIC</name>
<sequence>MFLLIRVRCSCPQPLILFLSFQNTSTPQQSSVSPGEEHDSDDELLGVLQSVVSSSKVVQDVLPVKESVSVDTVINSAPKAGLSTTEGGPNSAKVVNPSSGVKQPPKPPNLHADRIKQKIAELEANKSLSKSAKRRMLKQLKEQSLGSLSEGKH</sequence>
<protein>
    <submittedName>
        <fullName evidence="2">Uncharacterized protein</fullName>
    </submittedName>
</protein>
<feature type="region of interest" description="Disordered" evidence="1">
    <location>
        <begin position="73"/>
        <end position="111"/>
    </location>
</feature>
<dbReference type="EMBL" id="JACTNZ010000004">
    <property type="protein sequence ID" value="KAG5552956.1"/>
    <property type="molecule type" value="Genomic_DNA"/>
</dbReference>
<keyword evidence="3" id="KW-1185">Reference proteome</keyword>
<feature type="region of interest" description="Disordered" evidence="1">
    <location>
        <begin position="123"/>
        <end position="153"/>
    </location>
</feature>
<evidence type="ECO:0000256" key="1">
    <source>
        <dbReference type="SAM" id="MobiDB-lite"/>
    </source>
</evidence>
<gene>
    <name evidence="2" type="ORF">RHGRI_010941</name>
</gene>
<proteinExistence type="predicted"/>
<evidence type="ECO:0000313" key="3">
    <source>
        <dbReference type="Proteomes" id="UP000823749"/>
    </source>
</evidence>
<organism evidence="2 3">
    <name type="scientific">Rhododendron griersonianum</name>
    <dbReference type="NCBI Taxonomy" id="479676"/>
    <lineage>
        <taxon>Eukaryota</taxon>
        <taxon>Viridiplantae</taxon>
        <taxon>Streptophyta</taxon>
        <taxon>Embryophyta</taxon>
        <taxon>Tracheophyta</taxon>
        <taxon>Spermatophyta</taxon>
        <taxon>Magnoliopsida</taxon>
        <taxon>eudicotyledons</taxon>
        <taxon>Gunneridae</taxon>
        <taxon>Pentapetalae</taxon>
        <taxon>asterids</taxon>
        <taxon>Ericales</taxon>
        <taxon>Ericaceae</taxon>
        <taxon>Ericoideae</taxon>
        <taxon>Rhodoreae</taxon>
        <taxon>Rhododendron</taxon>
    </lineage>
</organism>
<comment type="caution">
    <text evidence="2">The sequence shown here is derived from an EMBL/GenBank/DDBJ whole genome shotgun (WGS) entry which is preliminary data.</text>
</comment>
<reference evidence="2" key="1">
    <citation type="submission" date="2020-08" db="EMBL/GenBank/DDBJ databases">
        <title>Plant Genome Project.</title>
        <authorList>
            <person name="Zhang R.-G."/>
        </authorList>
    </citation>
    <scope>NUCLEOTIDE SEQUENCE</scope>
    <source>
        <strain evidence="2">WSP0</strain>
        <tissue evidence="2">Leaf</tissue>
    </source>
</reference>
<evidence type="ECO:0000313" key="2">
    <source>
        <dbReference type="EMBL" id="KAG5552956.1"/>
    </source>
</evidence>
<dbReference type="Proteomes" id="UP000823749">
    <property type="component" value="Chromosome 4"/>
</dbReference>